<evidence type="ECO:0000256" key="1">
    <source>
        <dbReference type="ARBA" id="ARBA00023015"/>
    </source>
</evidence>
<evidence type="ECO:0000256" key="3">
    <source>
        <dbReference type="ARBA" id="ARBA00023163"/>
    </source>
</evidence>
<dbReference type="SUPFAM" id="SSF48498">
    <property type="entry name" value="Tetracyclin repressor-like, C-terminal domain"/>
    <property type="match status" value="1"/>
</dbReference>
<protein>
    <recommendedName>
        <fullName evidence="5">HTH tetR-type domain-containing protein</fullName>
    </recommendedName>
</protein>
<reference evidence="6 7" key="1">
    <citation type="submission" date="2021-08" db="EMBL/GenBank/DDBJ databases">
        <authorList>
            <person name="Peeters C."/>
        </authorList>
    </citation>
    <scope>NUCLEOTIDE SEQUENCE [LARGE SCALE GENOMIC DNA]</scope>
    <source>
        <strain evidence="6 7">LMG 21510</strain>
    </source>
</reference>
<dbReference type="InterPro" id="IPR001647">
    <property type="entry name" value="HTH_TetR"/>
</dbReference>
<dbReference type="EMBL" id="CAJZAH010000006">
    <property type="protein sequence ID" value="CAG9181649.1"/>
    <property type="molecule type" value="Genomic_DNA"/>
</dbReference>
<organism evidence="6 7">
    <name type="scientific">Cupriavidus respiraculi</name>
    <dbReference type="NCBI Taxonomy" id="195930"/>
    <lineage>
        <taxon>Bacteria</taxon>
        <taxon>Pseudomonadati</taxon>
        <taxon>Pseudomonadota</taxon>
        <taxon>Betaproteobacteria</taxon>
        <taxon>Burkholderiales</taxon>
        <taxon>Burkholderiaceae</taxon>
        <taxon>Cupriavidus</taxon>
    </lineage>
</organism>
<evidence type="ECO:0000256" key="4">
    <source>
        <dbReference type="PROSITE-ProRule" id="PRU00335"/>
    </source>
</evidence>
<comment type="caution">
    <text evidence="6">The sequence shown here is derived from an EMBL/GenBank/DDBJ whole genome shotgun (WGS) entry which is preliminary data.</text>
</comment>
<dbReference type="SUPFAM" id="SSF46689">
    <property type="entry name" value="Homeodomain-like"/>
    <property type="match status" value="1"/>
</dbReference>
<evidence type="ECO:0000259" key="5">
    <source>
        <dbReference type="PROSITE" id="PS50977"/>
    </source>
</evidence>
<evidence type="ECO:0000313" key="6">
    <source>
        <dbReference type="EMBL" id="CAG9181649.1"/>
    </source>
</evidence>
<dbReference type="PRINTS" id="PR00455">
    <property type="entry name" value="HTHTETR"/>
</dbReference>
<sequence length="188" mass="21008">MKAPSVREQLLEHALVLLRRRGFNGFSYRDLADLVGVKTSSVHYHFPTKEDLVLAAVTEYSNRVASELRAIDDTLPSTEQARRYLQSWRDSAHGDLICLAGMLSTEAMSLPEPVHRVLKDFYTMNEAWIRHLLEQSAAQREQPLPLPPKAIAQAVFATLQNGLIASRLFGTPERLDAADELLMASVAP</sequence>
<evidence type="ECO:0000256" key="2">
    <source>
        <dbReference type="ARBA" id="ARBA00023125"/>
    </source>
</evidence>
<dbReference type="Gene3D" id="1.10.357.10">
    <property type="entry name" value="Tetracycline Repressor, domain 2"/>
    <property type="match status" value="1"/>
</dbReference>
<dbReference type="PANTHER" id="PTHR47506">
    <property type="entry name" value="TRANSCRIPTIONAL REGULATORY PROTEIN"/>
    <property type="match status" value="1"/>
</dbReference>
<keyword evidence="3" id="KW-0804">Transcription</keyword>
<accession>A0ABN7ZC06</accession>
<evidence type="ECO:0000313" key="7">
    <source>
        <dbReference type="Proteomes" id="UP000721236"/>
    </source>
</evidence>
<feature type="DNA-binding region" description="H-T-H motif" evidence="4">
    <location>
        <begin position="27"/>
        <end position="46"/>
    </location>
</feature>
<gene>
    <name evidence="6" type="ORF">LMG21510_04361</name>
</gene>
<dbReference type="InterPro" id="IPR009057">
    <property type="entry name" value="Homeodomain-like_sf"/>
</dbReference>
<name>A0ABN7ZC06_9BURK</name>
<dbReference type="Pfam" id="PF00440">
    <property type="entry name" value="TetR_N"/>
    <property type="match status" value="1"/>
</dbReference>
<feature type="domain" description="HTH tetR-type" evidence="5">
    <location>
        <begin position="4"/>
        <end position="64"/>
    </location>
</feature>
<dbReference type="Proteomes" id="UP000721236">
    <property type="component" value="Unassembled WGS sequence"/>
</dbReference>
<keyword evidence="1" id="KW-0805">Transcription regulation</keyword>
<dbReference type="RefSeq" id="WP_224043945.1">
    <property type="nucleotide sequence ID" value="NZ_CAJZAH010000006.1"/>
</dbReference>
<dbReference type="PANTHER" id="PTHR47506:SF1">
    <property type="entry name" value="HTH-TYPE TRANSCRIPTIONAL REGULATOR YJDC"/>
    <property type="match status" value="1"/>
</dbReference>
<keyword evidence="2 4" id="KW-0238">DNA-binding</keyword>
<dbReference type="PROSITE" id="PS50977">
    <property type="entry name" value="HTH_TETR_2"/>
    <property type="match status" value="1"/>
</dbReference>
<keyword evidence="7" id="KW-1185">Reference proteome</keyword>
<dbReference type="InterPro" id="IPR036271">
    <property type="entry name" value="Tet_transcr_reg_TetR-rel_C_sf"/>
</dbReference>
<proteinExistence type="predicted"/>